<reference evidence="2 3" key="1">
    <citation type="submission" date="2018-01" db="EMBL/GenBank/DDBJ databases">
        <title>Draft genome of the type strain Pseudomonas oceani DSM 100277 isolated from the deep water in Okinawa trough, northwestern Pacific Ocean.</title>
        <authorList>
            <person name="Gomila M."/>
            <person name="Mulet M."/>
            <person name="Garcia-Valdes E."/>
            <person name="Lalucat J."/>
        </authorList>
    </citation>
    <scope>NUCLEOTIDE SEQUENCE [LARGE SCALE GENOMIC DNA]</scope>
    <source>
        <strain evidence="2 3">DSM 100277</strain>
    </source>
</reference>
<dbReference type="InterPro" id="IPR029063">
    <property type="entry name" value="SAM-dependent_MTases_sf"/>
</dbReference>
<organism evidence="2 3">
    <name type="scientific">Halopseudomonas oceani</name>
    <dbReference type="NCBI Taxonomy" id="1708783"/>
    <lineage>
        <taxon>Bacteria</taxon>
        <taxon>Pseudomonadati</taxon>
        <taxon>Pseudomonadota</taxon>
        <taxon>Gammaproteobacteria</taxon>
        <taxon>Pseudomonadales</taxon>
        <taxon>Pseudomonadaceae</taxon>
        <taxon>Halopseudomonas</taxon>
    </lineage>
</organism>
<dbReference type="GO" id="GO:0008168">
    <property type="term" value="F:methyltransferase activity"/>
    <property type="evidence" value="ECO:0007669"/>
    <property type="project" value="UniProtKB-KW"/>
</dbReference>
<dbReference type="CDD" id="cd02440">
    <property type="entry name" value="AdoMet_MTases"/>
    <property type="match status" value="1"/>
</dbReference>
<evidence type="ECO:0000313" key="3">
    <source>
        <dbReference type="Proteomes" id="UP000243451"/>
    </source>
</evidence>
<sequence length="232" mass="25579">MDDKALRELFDRQAAGYDQQWAHMAPIRDALHFLLEAVFFPLPVNANVLCVGAGTGQELLHLAIAHPSWRFTAVEPAGAMLEQCQLNAERLGVADRCTFHHGYLDSLTNDPRFDAATSFLVSQFILDRHARTDFFQQIARRLKPGGLLANADLTGCADPEQQRRLIALWAQAMSAEPVTAETLHNMQQVYSNDVAVLPAAEVESIISAGGFSTPVVFHQAGMIQAWAATRRL</sequence>
<evidence type="ECO:0000259" key="1">
    <source>
        <dbReference type="Pfam" id="PF13649"/>
    </source>
</evidence>
<dbReference type="InterPro" id="IPR041698">
    <property type="entry name" value="Methyltransf_25"/>
</dbReference>
<dbReference type="SUPFAM" id="SSF53335">
    <property type="entry name" value="S-adenosyl-L-methionine-dependent methyltransferases"/>
    <property type="match status" value="1"/>
</dbReference>
<dbReference type="EMBL" id="PPSK01000007">
    <property type="protein sequence ID" value="POB03642.1"/>
    <property type="molecule type" value="Genomic_DNA"/>
</dbReference>
<feature type="domain" description="Methyltransferase" evidence="1">
    <location>
        <begin position="48"/>
        <end position="146"/>
    </location>
</feature>
<protein>
    <submittedName>
        <fullName evidence="2">SAM-dependent methyltransferase</fullName>
    </submittedName>
</protein>
<keyword evidence="2" id="KW-0489">Methyltransferase</keyword>
<keyword evidence="3" id="KW-1185">Reference proteome</keyword>
<keyword evidence="2" id="KW-0808">Transferase</keyword>
<dbReference type="Gene3D" id="3.40.50.150">
    <property type="entry name" value="Vaccinia Virus protein VP39"/>
    <property type="match status" value="1"/>
</dbReference>
<dbReference type="GO" id="GO:0032259">
    <property type="term" value="P:methylation"/>
    <property type="evidence" value="ECO:0007669"/>
    <property type="project" value="UniProtKB-KW"/>
</dbReference>
<dbReference type="AlphaFoldDB" id="A0A2P4EVN7"/>
<gene>
    <name evidence="2" type="ORF">C1949_09740</name>
</gene>
<dbReference type="Proteomes" id="UP000243451">
    <property type="component" value="Unassembled WGS sequence"/>
</dbReference>
<dbReference type="Pfam" id="PF13649">
    <property type="entry name" value="Methyltransf_25"/>
    <property type="match status" value="1"/>
</dbReference>
<dbReference type="RefSeq" id="WP_104738284.1">
    <property type="nucleotide sequence ID" value="NZ_BMHR01000006.1"/>
</dbReference>
<name>A0A2P4EVN7_9GAMM</name>
<proteinExistence type="predicted"/>
<comment type="caution">
    <text evidence="2">The sequence shown here is derived from an EMBL/GenBank/DDBJ whole genome shotgun (WGS) entry which is preliminary data.</text>
</comment>
<accession>A0A2P4EVN7</accession>
<dbReference type="OrthoDB" id="8558926at2"/>
<evidence type="ECO:0000313" key="2">
    <source>
        <dbReference type="EMBL" id="POB03642.1"/>
    </source>
</evidence>